<evidence type="ECO:0000313" key="15">
    <source>
        <dbReference type="EMBL" id="AFZ62527.1"/>
    </source>
</evidence>
<evidence type="ECO:0000256" key="5">
    <source>
        <dbReference type="ARBA" id="ARBA00022844"/>
    </source>
</evidence>
<sequence length="237" mass="25152">MVDNTPVAATSGSPPTAQDAGAKAPADFSNPNTAPSLSDLKKVKYVSTVTSVATPTEIEALGKIFTAMGLAANETGPAMWDLARAYADVQSSKSAQLIGATPSNPALSRRALAAQFDRINITPRQFCMYFAKIVWNILLDSNIPPANWAKLGYQEDTKFAAFDFFDGVTNPASLQPADGLIRQPNEKELAAHSVAKYGALARQKISTGNYITTLGEVTRGHMGGANTMYAIDAPPEL</sequence>
<feature type="compositionally biased region" description="Polar residues" evidence="7">
    <location>
        <begin position="7"/>
        <end position="16"/>
    </location>
</feature>
<keyword evidence="6" id="KW-0687">Ribonucleoprotein</keyword>
<evidence type="ECO:0000313" key="14">
    <source>
        <dbReference type="EMBL" id="AFZ62526.1"/>
    </source>
</evidence>
<reference evidence="13" key="1">
    <citation type="submission" date="2012-09" db="EMBL/GenBank/DDBJ databases">
        <authorList>
            <person name="Ling K.-S."/>
            <person name="Li R."/>
            <person name="Bledsoe M."/>
        </authorList>
    </citation>
    <scope>NUCLEOTIDE SEQUENCE</scope>
    <source>
        <strain evidence="9">BNMX12-03</strain>
        <strain evidence="10">BNMX12-04</strain>
        <strain evidence="11">BNMX12-05</strain>
        <strain evidence="12">BNMX12-06</strain>
        <strain evidence="13">BNMX12-07</strain>
        <strain evidence="14">BNMX12-08</strain>
        <strain evidence="15">BNMX12-09</strain>
        <strain evidence="16">BNMX12-10</strain>
    </source>
</reference>
<keyword evidence="3" id="KW-1139">Helical capsid protein</keyword>
<feature type="region of interest" description="Disordered" evidence="7">
    <location>
        <begin position="1"/>
        <end position="33"/>
    </location>
</feature>
<dbReference type="EMBL" id="JX866625">
    <property type="protein sequence ID" value="AFZ62525.1"/>
    <property type="molecule type" value="Genomic_RNA"/>
</dbReference>
<protein>
    <submittedName>
        <fullName evidence="13">Coat protein</fullName>
    </submittedName>
</protein>
<dbReference type="GO" id="GO:0019029">
    <property type="term" value="C:helical viral capsid"/>
    <property type="evidence" value="ECO:0007669"/>
    <property type="project" value="UniProtKB-KW"/>
</dbReference>
<proteinExistence type="predicted"/>
<reference evidence="13" key="2">
    <citation type="journal article" date="2013" name="Virol. J.">
        <title>Pepino mosaic virus genotype shift in North America and development of a loop-mediated isothermal amplification for rapid genotype identification.</title>
        <authorList>
            <person name="Ling K.S."/>
            <person name="Li R."/>
            <person name="Bledsoe M."/>
        </authorList>
    </citation>
    <scope>NUCLEOTIDE SEQUENCE</scope>
    <source>
        <strain evidence="9">BNMX12-03</strain>
        <strain evidence="10">BNMX12-04</strain>
        <strain evidence="11">BNMX12-05</strain>
        <strain evidence="12">BNMX12-06</strain>
        <strain evidence="13">BNMX12-07</strain>
        <strain evidence="14">BNMX12-08</strain>
        <strain evidence="15">BNMX12-09</strain>
        <strain evidence="16">BNMX12-10</strain>
    </source>
</reference>
<evidence type="ECO:0000259" key="8">
    <source>
        <dbReference type="PROSITE" id="PS00418"/>
    </source>
</evidence>
<dbReference type="EMBL" id="JX866628">
    <property type="protein sequence ID" value="AFZ62528.1"/>
    <property type="molecule type" value="Genomic_RNA"/>
</dbReference>
<feature type="domain" description="Potexviruses and carlaviruses coat protein" evidence="8">
    <location>
        <begin position="158"/>
        <end position="173"/>
    </location>
</feature>
<dbReference type="PRINTS" id="PR00232">
    <property type="entry name" value="POTXCARLCOAT"/>
</dbReference>
<organism evidence="13">
    <name type="scientific">Pepino mosaic virus</name>
    <dbReference type="NCBI Taxonomy" id="112229"/>
    <lineage>
        <taxon>Viruses</taxon>
        <taxon>Riboviria</taxon>
        <taxon>Orthornavirae</taxon>
        <taxon>Kitrinoviricota</taxon>
        <taxon>Alsuviricetes</taxon>
        <taxon>Tymovirales</taxon>
        <taxon>Alphaflexiviridae</taxon>
        <taxon>Potexvirus</taxon>
        <taxon>Potexvirus pepini</taxon>
    </lineage>
</organism>
<evidence type="ECO:0000256" key="7">
    <source>
        <dbReference type="SAM" id="MobiDB-lite"/>
    </source>
</evidence>
<dbReference type="EMBL" id="JX866627">
    <property type="protein sequence ID" value="AFZ62527.1"/>
    <property type="molecule type" value="Genomic_RNA"/>
</dbReference>
<evidence type="ECO:0000313" key="13">
    <source>
        <dbReference type="EMBL" id="AFZ62525.1"/>
    </source>
</evidence>
<dbReference type="EMBL" id="JX866621">
    <property type="protein sequence ID" value="AFZ62521.1"/>
    <property type="molecule type" value="Genomic_RNA"/>
</dbReference>
<dbReference type="GO" id="GO:1990904">
    <property type="term" value="C:ribonucleoprotein complex"/>
    <property type="evidence" value="ECO:0007669"/>
    <property type="project" value="UniProtKB-KW"/>
</dbReference>
<keyword evidence="4 13" id="KW-0167">Capsid protein</keyword>
<dbReference type="EMBL" id="JX866626">
    <property type="protein sequence ID" value="AFZ62526.1"/>
    <property type="molecule type" value="Genomic_RNA"/>
</dbReference>
<name>M9P7X7_9VIRU</name>
<evidence type="ECO:0000256" key="4">
    <source>
        <dbReference type="ARBA" id="ARBA00022561"/>
    </source>
</evidence>
<dbReference type="PROSITE" id="PS00418">
    <property type="entry name" value="POTEX_CARLAVIRUS_COAT"/>
    <property type="match status" value="1"/>
</dbReference>
<dbReference type="EMBL" id="JX866624">
    <property type="protein sequence ID" value="AFZ62524.1"/>
    <property type="molecule type" value="Genomic_RNA"/>
</dbReference>
<dbReference type="EMBL" id="JX866623">
    <property type="protein sequence ID" value="AFZ62523.1"/>
    <property type="molecule type" value="Genomic_RNA"/>
</dbReference>
<comment type="subcellular location">
    <subcellularLocation>
        <location evidence="2">Virion</location>
    </subcellularLocation>
</comment>
<keyword evidence="5" id="KW-0946">Virion</keyword>
<evidence type="ECO:0000313" key="9">
    <source>
        <dbReference type="EMBL" id="AFZ62521.1"/>
    </source>
</evidence>
<evidence type="ECO:0000256" key="1">
    <source>
        <dbReference type="ARBA" id="ARBA00004032"/>
    </source>
</evidence>
<accession>M9P7X7</accession>
<dbReference type="InterPro" id="IPR000052">
    <property type="entry name" value="Pltvir_coat"/>
</dbReference>
<evidence type="ECO:0000256" key="3">
    <source>
        <dbReference type="ARBA" id="ARBA00022497"/>
    </source>
</evidence>
<evidence type="ECO:0000313" key="16">
    <source>
        <dbReference type="EMBL" id="AFZ62528.1"/>
    </source>
</evidence>
<evidence type="ECO:0000313" key="12">
    <source>
        <dbReference type="EMBL" id="AFZ62524.1"/>
    </source>
</evidence>
<comment type="function">
    <text evidence="1">Required for genome encapsidation. Forms ribonucleoprotein complexes along with TGB1 helicase and viral RNA.</text>
</comment>
<dbReference type="EMBL" id="JX866622">
    <property type="protein sequence ID" value="AFZ62522.1"/>
    <property type="molecule type" value="Genomic_RNA"/>
</dbReference>
<dbReference type="GO" id="GO:0005198">
    <property type="term" value="F:structural molecule activity"/>
    <property type="evidence" value="ECO:0007669"/>
    <property type="project" value="InterPro"/>
</dbReference>
<evidence type="ECO:0000256" key="2">
    <source>
        <dbReference type="ARBA" id="ARBA00004328"/>
    </source>
</evidence>
<dbReference type="Pfam" id="PF00286">
    <property type="entry name" value="Flexi_CP"/>
    <property type="match status" value="1"/>
</dbReference>
<evidence type="ECO:0000313" key="10">
    <source>
        <dbReference type="EMBL" id="AFZ62522.1"/>
    </source>
</evidence>
<evidence type="ECO:0000256" key="6">
    <source>
        <dbReference type="ARBA" id="ARBA00023274"/>
    </source>
</evidence>
<evidence type="ECO:0000313" key="11">
    <source>
        <dbReference type="EMBL" id="AFZ62523.1"/>
    </source>
</evidence>